<feature type="transmembrane region" description="Helical" evidence="8">
    <location>
        <begin position="141"/>
        <end position="162"/>
    </location>
</feature>
<dbReference type="Pfam" id="PF01032">
    <property type="entry name" value="FecCD"/>
    <property type="match status" value="2"/>
</dbReference>
<dbReference type="CDD" id="cd06550">
    <property type="entry name" value="TM_ABC_iron-siderophores_like"/>
    <property type="match status" value="2"/>
</dbReference>
<dbReference type="InterPro" id="IPR000522">
    <property type="entry name" value="ABC_transptr_permease_BtuC"/>
</dbReference>
<feature type="transmembrane region" description="Helical" evidence="8">
    <location>
        <begin position="476"/>
        <end position="497"/>
    </location>
</feature>
<keyword evidence="10" id="KW-1185">Reference proteome</keyword>
<feature type="transmembrane region" description="Helical" evidence="8">
    <location>
        <begin position="232"/>
        <end position="258"/>
    </location>
</feature>
<organism evidence="9 10">
    <name type="scientific">Rhizobium chutanense</name>
    <dbReference type="NCBI Taxonomy" id="2035448"/>
    <lineage>
        <taxon>Bacteria</taxon>
        <taxon>Pseudomonadati</taxon>
        <taxon>Pseudomonadota</taxon>
        <taxon>Alphaproteobacteria</taxon>
        <taxon>Hyphomicrobiales</taxon>
        <taxon>Rhizobiaceae</taxon>
        <taxon>Rhizobium/Agrobacterium group</taxon>
        <taxon>Rhizobium</taxon>
    </lineage>
</organism>
<evidence type="ECO:0000256" key="8">
    <source>
        <dbReference type="SAM" id="Phobius"/>
    </source>
</evidence>
<keyword evidence="4" id="KW-1003">Cell membrane</keyword>
<feature type="transmembrane region" description="Helical" evidence="8">
    <location>
        <begin position="606"/>
        <end position="624"/>
    </location>
</feature>
<evidence type="ECO:0000256" key="6">
    <source>
        <dbReference type="ARBA" id="ARBA00022989"/>
    </source>
</evidence>
<evidence type="ECO:0000256" key="4">
    <source>
        <dbReference type="ARBA" id="ARBA00022475"/>
    </source>
</evidence>
<dbReference type="EMBL" id="NWSV01000013">
    <property type="protein sequence ID" value="PDT02554.1"/>
    <property type="molecule type" value="Genomic_DNA"/>
</dbReference>
<feature type="transmembrane region" description="Helical" evidence="8">
    <location>
        <begin position="517"/>
        <end position="542"/>
    </location>
</feature>
<dbReference type="NCBIfam" id="NF007866">
    <property type="entry name" value="PRK10577.1-2"/>
    <property type="match status" value="1"/>
</dbReference>
<feature type="transmembrane region" description="Helical" evidence="8">
    <location>
        <begin position="445"/>
        <end position="464"/>
    </location>
</feature>
<dbReference type="PANTHER" id="PTHR30472:SF37">
    <property type="entry name" value="FE(3+) DICITRATE TRANSPORT SYSTEM PERMEASE PROTEIN FECD-RELATED"/>
    <property type="match status" value="1"/>
</dbReference>
<dbReference type="AlphaFoldDB" id="A0A2A6J9N2"/>
<dbReference type="InterPro" id="IPR037294">
    <property type="entry name" value="ABC_BtuC-like"/>
</dbReference>
<evidence type="ECO:0000313" key="9">
    <source>
        <dbReference type="EMBL" id="PDT02554.1"/>
    </source>
</evidence>
<comment type="subcellular location">
    <subcellularLocation>
        <location evidence="1">Cell membrane</location>
        <topology evidence="1">Multi-pass membrane protein</topology>
    </subcellularLocation>
</comment>
<evidence type="ECO:0000256" key="5">
    <source>
        <dbReference type="ARBA" id="ARBA00022692"/>
    </source>
</evidence>
<feature type="transmembrane region" description="Helical" evidence="8">
    <location>
        <begin position="300"/>
        <end position="322"/>
    </location>
</feature>
<evidence type="ECO:0000313" key="10">
    <source>
        <dbReference type="Proteomes" id="UP000220768"/>
    </source>
</evidence>
<feature type="transmembrane region" description="Helical" evidence="8">
    <location>
        <begin position="49"/>
        <end position="71"/>
    </location>
</feature>
<keyword evidence="6 8" id="KW-1133">Transmembrane helix</keyword>
<feature type="transmembrane region" description="Helical" evidence="8">
    <location>
        <begin position="343"/>
        <end position="367"/>
    </location>
</feature>
<dbReference type="SUPFAM" id="SSF81345">
    <property type="entry name" value="ABC transporter involved in vitamin B12 uptake, BtuC"/>
    <property type="match status" value="2"/>
</dbReference>
<accession>A0A2A6J9N2</accession>
<proteinExistence type="inferred from homology"/>
<evidence type="ECO:0000256" key="1">
    <source>
        <dbReference type="ARBA" id="ARBA00004651"/>
    </source>
</evidence>
<dbReference type="PANTHER" id="PTHR30472">
    <property type="entry name" value="FERRIC ENTEROBACTIN TRANSPORT SYSTEM PERMEASE PROTEIN"/>
    <property type="match status" value="1"/>
</dbReference>
<dbReference type="Proteomes" id="UP000220768">
    <property type="component" value="Unassembled WGS sequence"/>
</dbReference>
<feature type="transmembrane region" description="Helical" evidence="8">
    <location>
        <begin position="387"/>
        <end position="407"/>
    </location>
</feature>
<comment type="caution">
    <text evidence="9">The sequence shown here is derived from an EMBL/GenBank/DDBJ whole genome shotgun (WGS) entry which is preliminary data.</text>
</comment>
<feature type="transmembrane region" description="Helical" evidence="8">
    <location>
        <begin position="270"/>
        <end position="288"/>
    </location>
</feature>
<name>A0A2A6J9N2_9HYPH</name>
<keyword evidence="7 8" id="KW-0472">Membrane</keyword>
<feature type="transmembrane region" description="Helical" evidence="8">
    <location>
        <begin position="116"/>
        <end position="134"/>
    </location>
</feature>
<evidence type="ECO:0000256" key="7">
    <source>
        <dbReference type="ARBA" id="ARBA00023136"/>
    </source>
</evidence>
<evidence type="ECO:0000256" key="3">
    <source>
        <dbReference type="ARBA" id="ARBA00022448"/>
    </source>
</evidence>
<dbReference type="GO" id="GO:0033214">
    <property type="term" value="P:siderophore-iron import into cell"/>
    <property type="evidence" value="ECO:0007669"/>
    <property type="project" value="TreeGrafter"/>
</dbReference>
<gene>
    <name evidence="9" type="ORF">CO666_20065</name>
</gene>
<dbReference type="GO" id="GO:0022857">
    <property type="term" value="F:transmembrane transporter activity"/>
    <property type="evidence" value="ECO:0007669"/>
    <property type="project" value="InterPro"/>
</dbReference>
<dbReference type="GO" id="GO:0005886">
    <property type="term" value="C:plasma membrane"/>
    <property type="evidence" value="ECO:0007669"/>
    <property type="project" value="UniProtKB-SubCell"/>
</dbReference>
<evidence type="ECO:0000256" key="2">
    <source>
        <dbReference type="ARBA" id="ARBA00007935"/>
    </source>
</evidence>
<keyword evidence="3" id="KW-0813">Transport</keyword>
<keyword evidence="5 8" id="KW-0812">Transmembrane</keyword>
<feature type="transmembrane region" description="Helical" evidence="8">
    <location>
        <begin position="83"/>
        <end position="104"/>
    </location>
</feature>
<reference evidence="9 10" key="1">
    <citation type="submission" date="2017-09" db="EMBL/GenBank/DDBJ databases">
        <title>Comparative genomics of rhizobia isolated from Phaseolus vulgaris in China.</title>
        <authorList>
            <person name="Tong W."/>
        </authorList>
    </citation>
    <scope>NUCLEOTIDE SEQUENCE [LARGE SCALE GENOMIC DNA]</scope>
    <source>
        <strain evidence="9 10">C5</strain>
    </source>
</reference>
<protein>
    <submittedName>
        <fullName evidence="9">Fe(3+)-hydroxamate ABC transporter permease FhuB</fullName>
    </submittedName>
</protein>
<dbReference type="Gene3D" id="1.10.3470.10">
    <property type="entry name" value="ABC transporter involved in vitamin B12 uptake, BtuC"/>
    <property type="match status" value="2"/>
</dbReference>
<feature type="transmembrane region" description="Helical" evidence="8">
    <location>
        <begin position="563"/>
        <end position="586"/>
    </location>
</feature>
<feature type="transmembrane region" description="Helical" evidence="8">
    <location>
        <begin position="631"/>
        <end position="651"/>
    </location>
</feature>
<feature type="transmembrane region" description="Helical" evidence="8">
    <location>
        <begin position="419"/>
        <end position="439"/>
    </location>
</feature>
<dbReference type="RefSeq" id="WP_097613953.1">
    <property type="nucleotide sequence ID" value="NZ_NWSV01000013.1"/>
</dbReference>
<comment type="similarity">
    <text evidence="2">Belongs to the binding-protein-dependent transport system permease family. FecCD subfamily.</text>
</comment>
<sequence length="655" mass="66478">MKARFSHLGAPALAVLLLLSGLGLALLEVLPALPHLKAATGGYDAQRLLLLYSTLPRMATALITGAALALSGTMLQQVLRNPLASPTTLGVSAGANLALVSVMLAFPSLTGWGRDAVALSGSALAALAIFSISARHGFSPFSLILSGLIIGLWCGAAAAILVLMNDQYLSGIFIWGAGSLSQQSWAIPTSLLPKVALLSGLALLATRPLALSQLGDAGATSLGLPVKWARSFILAIAIALCALVTSAVGVIGFIGLVAPQIVRLAGARRIISQLIWSPVAGAGLLLLTDQAIKLLAPGDFVPTGAVTALLGGPILIALLPRLATASRTLPGVTPPRHAAGNKAASFAVLLACIIALAMAAIFFGRAADGAWAWLPAASWDEILPLRLPRVAAAFGAGTVLGVTGLILQRLTGNEMASPEVLGVSAGATLGVAAAMFTFAAPGLTLQLAFAGGGALVVLTLIFLLSARSGFGPNRVLLAGIAFGAILDAGIGVLAASGDPRGLALIRWMAGSTYFVDNAVAATALLIALACLIAAFLASRWLALLQLGTETASELGLRIVPARAVLFGLSAIMTAAATLVVGPLSFIGLMAPHLAHGLGLRRPSTQLLAAALIGATLLVIADWTGRMIAFPYQIPAGLISALVGAPMLLIVLRRRT</sequence>